<feature type="compositionally biased region" description="Basic and acidic residues" evidence="1">
    <location>
        <begin position="132"/>
        <end position="147"/>
    </location>
</feature>
<name>A0A2G9HH06_9LAMI</name>
<comment type="caution">
    <text evidence="2">The sequence shown here is derived from an EMBL/GenBank/DDBJ whole genome shotgun (WGS) entry which is preliminary data.</text>
</comment>
<feature type="region of interest" description="Disordered" evidence="1">
    <location>
        <begin position="495"/>
        <end position="578"/>
    </location>
</feature>
<evidence type="ECO:0000313" key="3">
    <source>
        <dbReference type="Proteomes" id="UP000231279"/>
    </source>
</evidence>
<reference evidence="3" key="1">
    <citation type="journal article" date="2018" name="Gigascience">
        <title>Genome assembly of the Pink Ipe (Handroanthus impetiginosus, Bignoniaceae), a highly valued, ecologically keystone Neotropical timber forest tree.</title>
        <authorList>
            <person name="Silva-Junior O.B."/>
            <person name="Grattapaglia D."/>
            <person name="Novaes E."/>
            <person name="Collevatti R.G."/>
        </authorList>
    </citation>
    <scope>NUCLEOTIDE SEQUENCE [LARGE SCALE GENOMIC DNA]</scope>
    <source>
        <strain evidence="3">cv. UFG-1</strain>
    </source>
</reference>
<feature type="compositionally biased region" description="Polar residues" evidence="1">
    <location>
        <begin position="495"/>
        <end position="506"/>
    </location>
</feature>
<proteinExistence type="predicted"/>
<feature type="compositionally biased region" description="Low complexity" evidence="1">
    <location>
        <begin position="207"/>
        <end position="221"/>
    </location>
</feature>
<organism evidence="2 3">
    <name type="scientific">Handroanthus impetiginosus</name>
    <dbReference type="NCBI Taxonomy" id="429701"/>
    <lineage>
        <taxon>Eukaryota</taxon>
        <taxon>Viridiplantae</taxon>
        <taxon>Streptophyta</taxon>
        <taxon>Embryophyta</taxon>
        <taxon>Tracheophyta</taxon>
        <taxon>Spermatophyta</taxon>
        <taxon>Magnoliopsida</taxon>
        <taxon>eudicotyledons</taxon>
        <taxon>Gunneridae</taxon>
        <taxon>Pentapetalae</taxon>
        <taxon>asterids</taxon>
        <taxon>lamiids</taxon>
        <taxon>Lamiales</taxon>
        <taxon>Bignoniaceae</taxon>
        <taxon>Crescentiina</taxon>
        <taxon>Tabebuia alliance</taxon>
        <taxon>Handroanthus</taxon>
    </lineage>
</organism>
<gene>
    <name evidence="2" type="ORF">CDL12_10493</name>
</gene>
<dbReference type="GO" id="GO:2000028">
    <property type="term" value="P:regulation of photoperiodism, flowering"/>
    <property type="evidence" value="ECO:0007669"/>
    <property type="project" value="InterPro"/>
</dbReference>
<evidence type="ECO:0000256" key="1">
    <source>
        <dbReference type="SAM" id="MobiDB-lite"/>
    </source>
</evidence>
<evidence type="ECO:0008006" key="4">
    <source>
        <dbReference type="Google" id="ProtNLM"/>
    </source>
</evidence>
<dbReference type="AlphaFoldDB" id="A0A2G9HH06"/>
<dbReference type="OrthoDB" id="1939092at2759"/>
<dbReference type="InterPro" id="IPR039319">
    <property type="entry name" value="ELF3-like"/>
</dbReference>
<feature type="region of interest" description="Disordered" evidence="1">
    <location>
        <begin position="240"/>
        <end position="259"/>
    </location>
</feature>
<feature type="compositionally biased region" description="Basic and acidic residues" evidence="1">
    <location>
        <begin position="359"/>
        <end position="373"/>
    </location>
</feature>
<feature type="compositionally biased region" description="Polar residues" evidence="1">
    <location>
        <begin position="563"/>
        <end position="577"/>
    </location>
</feature>
<dbReference type="PANTHER" id="PTHR34281">
    <property type="entry name" value="PROTEIN EARLY FLOWERING 3"/>
    <property type="match status" value="1"/>
</dbReference>
<dbReference type="Proteomes" id="UP000231279">
    <property type="component" value="Unassembled WGS sequence"/>
</dbReference>
<feature type="region of interest" description="Disordered" evidence="1">
    <location>
        <begin position="352"/>
        <end position="405"/>
    </location>
</feature>
<sequence length="646" mass="70669">MKRGKDGEKLMGPMFPRLHVNDTEKGGPRAPPRNKMALYEQLSIPSQRFAHAVLPCNRNNTAANLVHPASQGSGNDWGMFFSHEVPPRHLSDKQYSQYSDVSTPLTQMEQRKKLDEDDYRVPIFVHSVPSKEFDTCSNSMDREKLSSIEKSGGLKKQSISSLSHKPGENPVNSIERLKTDDNAPPELCAGPQHSSDRQIRAVPGEDVAAVAKRNSSSSKRASSSEDQNIVHDLSIDTESHEDGFCRSMQTGNLERGDSVSETSILDNVSGLEITPDDVVGVIGQKHFWKARKAIANQQRVFAVQVFELHRLIKVQKLIAESPHLLLEDSAYLNKPSKALPRKKLPLSYAVKAMPNVPKPKGDSEKQDHKKEFSAENTVERASLPSAQKSSTNVPPPSISSDHNPQPWPFSQLQGHQWLIPVMSPSEGLVYKPHPGPGFIGQACGPPIPNPMMSNFVSPAYGVPAPPAQYHMSSFPPAGYFPPAYGIPIMNPSSFSGSSVEQMTPPSMQGLFSHHSSSTMPSQRNRNVLDDSNTLGSEFPKRRNGTVPDYPSTLPSQDKEIQASAASSPAEGQSSHKATNVVEGRNVLPLFPTAPAISPSGSCPQVPTLDHPIRVIKVVPHNARSASESAARIFQSIQEERKQYDSA</sequence>
<protein>
    <recommendedName>
        <fullName evidence="4">Protein EARLY FLOWERING 3</fullName>
    </recommendedName>
</protein>
<feature type="region of interest" description="Disordered" evidence="1">
    <location>
        <begin position="1"/>
        <end position="33"/>
    </location>
</feature>
<keyword evidence="3" id="KW-1185">Reference proteome</keyword>
<dbReference type="STRING" id="429701.A0A2G9HH06"/>
<accession>A0A2G9HH06</accession>
<dbReference type="EMBL" id="NKXS01001790">
    <property type="protein sequence ID" value="PIN16839.1"/>
    <property type="molecule type" value="Genomic_DNA"/>
</dbReference>
<dbReference type="PANTHER" id="PTHR34281:SF2">
    <property type="entry name" value="PROTEIN EARLY FLOWERING 3"/>
    <property type="match status" value="1"/>
</dbReference>
<feature type="region of interest" description="Disordered" evidence="1">
    <location>
        <begin position="132"/>
        <end position="230"/>
    </location>
</feature>
<evidence type="ECO:0000313" key="2">
    <source>
        <dbReference type="EMBL" id="PIN16839.1"/>
    </source>
</evidence>
<feature type="compositionally biased region" description="Polar residues" evidence="1">
    <location>
        <begin position="513"/>
        <end position="535"/>
    </location>
</feature>
<feature type="compositionally biased region" description="Polar residues" evidence="1">
    <location>
        <begin position="384"/>
        <end position="405"/>
    </location>
</feature>